<evidence type="ECO:0000313" key="4">
    <source>
        <dbReference type="Proteomes" id="UP000249524"/>
    </source>
</evidence>
<reference evidence="3 4" key="1">
    <citation type="submission" date="2018-05" db="EMBL/GenBank/DDBJ databases">
        <authorList>
            <person name="Lanie J.A."/>
            <person name="Ng W.-L."/>
            <person name="Kazmierczak K.M."/>
            <person name="Andrzejewski T.M."/>
            <person name="Davidsen T.M."/>
            <person name="Wayne K.J."/>
            <person name="Tettelin H."/>
            <person name="Glass J.I."/>
            <person name="Rusch D."/>
            <person name="Podicherti R."/>
            <person name="Tsui H.-C.T."/>
            <person name="Winkler M.E."/>
        </authorList>
    </citation>
    <scope>NUCLEOTIDE SEQUENCE [LARGE SCALE GENOMIC DNA]</scope>
    <source>
        <strain evidence="3 4">BUT-10</strain>
    </source>
</reference>
<dbReference type="PANTHER" id="PTHR42678:SF34">
    <property type="entry name" value="OS04G0183300 PROTEIN"/>
    <property type="match status" value="1"/>
</dbReference>
<dbReference type="Pfam" id="PF01425">
    <property type="entry name" value="Amidase"/>
    <property type="match status" value="1"/>
</dbReference>
<feature type="signal peptide" evidence="1">
    <location>
        <begin position="1"/>
        <end position="19"/>
    </location>
</feature>
<proteinExistence type="predicted"/>
<accession>A0A328BED3</accession>
<organism evidence="3 4">
    <name type="scientific">Phenylobacterium kunshanense</name>
    <dbReference type="NCBI Taxonomy" id="1445034"/>
    <lineage>
        <taxon>Bacteria</taxon>
        <taxon>Pseudomonadati</taxon>
        <taxon>Pseudomonadota</taxon>
        <taxon>Alphaproteobacteria</taxon>
        <taxon>Caulobacterales</taxon>
        <taxon>Caulobacteraceae</taxon>
        <taxon>Phenylobacterium</taxon>
    </lineage>
</organism>
<dbReference type="EMBL" id="QFYS01000004">
    <property type="protein sequence ID" value="RAK65473.1"/>
    <property type="molecule type" value="Genomic_DNA"/>
</dbReference>
<dbReference type="PANTHER" id="PTHR42678">
    <property type="entry name" value="AMIDASE"/>
    <property type="match status" value="1"/>
</dbReference>
<feature type="chain" id="PRO_5016249627" evidence="1">
    <location>
        <begin position="20"/>
        <end position="529"/>
    </location>
</feature>
<dbReference type="OrthoDB" id="8872210at2"/>
<gene>
    <name evidence="3" type="ORF">DJ019_10955</name>
</gene>
<evidence type="ECO:0000256" key="1">
    <source>
        <dbReference type="SAM" id="SignalP"/>
    </source>
</evidence>
<comment type="caution">
    <text evidence="3">The sequence shown here is derived from an EMBL/GenBank/DDBJ whole genome shotgun (WGS) entry which is preliminary data.</text>
</comment>
<dbReference type="NCBIfam" id="NF006006">
    <property type="entry name" value="PRK08137.1"/>
    <property type="match status" value="1"/>
</dbReference>
<dbReference type="Gene3D" id="3.90.1300.10">
    <property type="entry name" value="Amidase signature (AS) domain"/>
    <property type="match status" value="1"/>
</dbReference>
<dbReference type="InterPro" id="IPR036928">
    <property type="entry name" value="AS_sf"/>
</dbReference>
<protein>
    <submittedName>
        <fullName evidence="3">Amidase</fullName>
        <ecNumber evidence="3">3.5.1.4</ecNumber>
    </submittedName>
</protein>
<dbReference type="GO" id="GO:0004040">
    <property type="term" value="F:amidase activity"/>
    <property type="evidence" value="ECO:0007669"/>
    <property type="project" value="UniProtKB-EC"/>
</dbReference>
<dbReference type="Proteomes" id="UP000249524">
    <property type="component" value="Unassembled WGS sequence"/>
</dbReference>
<dbReference type="EC" id="3.5.1.4" evidence="3"/>
<evidence type="ECO:0000259" key="2">
    <source>
        <dbReference type="Pfam" id="PF01425"/>
    </source>
</evidence>
<dbReference type="RefSeq" id="WP_111276069.1">
    <property type="nucleotide sequence ID" value="NZ_QFYS01000004.1"/>
</dbReference>
<keyword evidence="4" id="KW-1185">Reference proteome</keyword>
<sequence length="529" mass="54946">MLKAAVLAGALALAGPGLAQPLSPYASAGEQQAAMSDGRVTSEQLVRAYLERIERIDRAGPKLNAVLALNSHALADARRLDAERRAGKVRGPLHGVPILLKDNIESADGTATTAGSLALAANVTGRDAPVVKRLTDAGAVILGKTNLSEWANFRSTRSISGWSAVGGLVRNPYSLDRTACGSSSGSGAAVAAGLAAAALGTETDGSVTCPAAMNGVVGLKPTVGLVSRAYIVPISPDQDTAGPMTRTVADTAAVLTAIAGTDPLDPATKDADARKADYLKALSRDALKGARIGIWHHWRGRSPGADKVFDEAVAALRAQGAEVVEIKGPDDAVMGKIAELEGDTLRTEFKAALNAYLASTPVAVKTRSLDDLIAFNKAEPRETALFGQEILDQTAAKPPLTDPTYQEKRATANRLAREALDRMLAENRLDAIVAPSGGPPSIVDPVNGGPFFGSPSRLPAVSGYPHLTVPAGHVSGLPVGLSFLGPAWSEARLLALGFAFEQATRARREPAFLPDVAARPEVARAYDPR</sequence>
<evidence type="ECO:0000313" key="3">
    <source>
        <dbReference type="EMBL" id="RAK65473.1"/>
    </source>
</evidence>
<keyword evidence="3" id="KW-0378">Hydrolase</keyword>
<dbReference type="InterPro" id="IPR023631">
    <property type="entry name" value="Amidase_dom"/>
</dbReference>
<name>A0A328BED3_9CAUL</name>
<dbReference type="AlphaFoldDB" id="A0A328BED3"/>
<dbReference type="SUPFAM" id="SSF75304">
    <property type="entry name" value="Amidase signature (AS) enzymes"/>
    <property type="match status" value="1"/>
</dbReference>
<feature type="domain" description="Amidase" evidence="2">
    <location>
        <begin position="45"/>
        <end position="494"/>
    </location>
</feature>
<keyword evidence="1" id="KW-0732">Signal</keyword>